<feature type="transmembrane region" description="Helical" evidence="8">
    <location>
        <begin position="323"/>
        <end position="349"/>
    </location>
</feature>
<dbReference type="PANTHER" id="PTHR30489">
    <property type="entry name" value="LIPOPROTEIN-RELEASING SYSTEM TRANSMEMBRANE PROTEIN LOLE"/>
    <property type="match status" value="1"/>
</dbReference>
<comment type="similarity">
    <text evidence="2">Belongs to the ABC-4 integral membrane protein family. LolC/E subfamily.</text>
</comment>
<dbReference type="InterPro" id="IPR003838">
    <property type="entry name" value="ABC3_permease_C"/>
</dbReference>
<dbReference type="GO" id="GO:0098797">
    <property type="term" value="C:plasma membrane protein complex"/>
    <property type="evidence" value="ECO:0007669"/>
    <property type="project" value="TreeGrafter"/>
</dbReference>
<dbReference type="GO" id="GO:0042953">
    <property type="term" value="P:lipoprotein transport"/>
    <property type="evidence" value="ECO:0007669"/>
    <property type="project" value="InterPro"/>
</dbReference>
<evidence type="ECO:0000313" key="11">
    <source>
        <dbReference type="EMBL" id="AWD32411.1"/>
    </source>
</evidence>
<dbReference type="InterPro" id="IPR011925">
    <property type="entry name" value="LolCE_TM"/>
</dbReference>
<dbReference type="Pfam" id="PF02687">
    <property type="entry name" value="FtsX"/>
    <property type="match status" value="1"/>
</dbReference>
<evidence type="ECO:0000256" key="2">
    <source>
        <dbReference type="ARBA" id="ARBA00005236"/>
    </source>
</evidence>
<keyword evidence="5 8" id="KW-0812">Transmembrane</keyword>
<gene>
    <name evidence="11" type="primary">lolE</name>
    <name evidence="11" type="ORF">CKSOR_00290</name>
</gene>
<evidence type="ECO:0000256" key="8">
    <source>
        <dbReference type="SAM" id="Phobius"/>
    </source>
</evidence>
<dbReference type="NCBIfam" id="TIGR02212">
    <property type="entry name" value="lolCE"/>
    <property type="match status" value="1"/>
</dbReference>
<dbReference type="KEGG" id="kso:CKSOR_00290"/>
<proteinExistence type="inferred from homology"/>
<protein>
    <submittedName>
        <fullName evidence="11">Lipoprotein-releasing system transmembrane protein LolE</fullName>
    </submittedName>
</protein>
<feature type="transmembrane region" description="Helical" evidence="8">
    <location>
        <begin position="25"/>
        <end position="54"/>
    </location>
</feature>
<evidence type="ECO:0000256" key="3">
    <source>
        <dbReference type="ARBA" id="ARBA00022448"/>
    </source>
</evidence>
<keyword evidence="7 8" id="KW-0472">Membrane</keyword>
<organism evidence="11 12">
    <name type="scientific">Candidatus Kinetoplastidibacterium kentomonadis</name>
    <dbReference type="NCBI Taxonomy" id="1576550"/>
    <lineage>
        <taxon>Bacteria</taxon>
        <taxon>Pseudomonadati</taxon>
        <taxon>Pseudomonadota</taxon>
        <taxon>Betaproteobacteria</taxon>
        <taxon>Candidatus Kinetoplastidibacterium</taxon>
    </lineage>
</organism>
<sequence>MKVPYEFWLAFKFLKISIFNKNKNFISFISFISSLGIALGVASLIIVISIMNGFEKEVRNRMLSFLPHIEVYVKEVNAIDFINSWKGIFDKYIKDINNIKSGTPFVSSQAIIMKNKILNGVLINGIDIQDKNNISDITNYMIHGKIQDLIHGKYNIVIGKNLANAIDANIGDSIYLISSNSFSHIIGFTPNIKKFNITGIFDSGYYEYDMNMVIINILDAINIAGESSLYGIKLKTDNMYIAPLISKKINSILPNFMLAIDWSQTNKNWFSAIQTEKKIMFIILMIIVLIAVFNLLSSLVMTVNDKEKDIAILRTFGAQAINISYIFVIQGLIISIIGITLGSILGILITTNLDIIFIFLENIIGFNPMPKEIYLLDKIPYDIRIIDIFKIICLTLVMSFLATIYPSMQASKTQPAHILRNN</sequence>
<feature type="transmembrane region" description="Helical" evidence="8">
    <location>
        <begin position="279"/>
        <end position="303"/>
    </location>
</feature>
<dbReference type="Proteomes" id="UP000266796">
    <property type="component" value="Chromosome"/>
</dbReference>
<evidence type="ECO:0000256" key="4">
    <source>
        <dbReference type="ARBA" id="ARBA00022475"/>
    </source>
</evidence>
<keyword evidence="4" id="KW-1003">Cell membrane</keyword>
<evidence type="ECO:0000256" key="1">
    <source>
        <dbReference type="ARBA" id="ARBA00004651"/>
    </source>
</evidence>
<evidence type="ECO:0000259" key="9">
    <source>
        <dbReference type="Pfam" id="PF02687"/>
    </source>
</evidence>
<feature type="transmembrane region" description="Helical" evidence="8">
    <location>
        <begin position="388"/>
        <end position="408"/>
    </location>
</feature>
<feature type="domain" description="ABC3 transporter permease C-terminal" evidence="9">
    <location>
        <begin position="282"/>
        <end position="415"/>
    </location>
</feature>
<keyword evidence="3" id="KW-0813">Transport</keyword>
<evidence type="ECO:0000256" key="6">
    <source>
        <dbReference type="ARBA" id="ARBA00022989"/>
    </source>
</evidence>
<comment type="subcellular location">
    <subcellularLocation>
        <location evidence="1">Cell membrane</location>
        <topology evidence="1">Multi-pass membrane protein</topology>
    </subcellularLocation>
</comment>
<dbReference type="PANTHER" id="PTHR30489:SF0">
    <property type="entry name" value="LIPOPROTEIN-RELEASING SYSTEM TRANSMEMBRANE PROTEIN LOLE"/>
    <property type="match status" value="1"/>
</dbReference>
<evidence type="ECO:0000256" key="7">
    <source>
        <dbReference type="ARBA" id="ARBA00023136"/>
    </source>
</evidence>
<feature type="domain" description="MacB-like periplasmic core" evidence="10">
    <location>
        <begin position="30"/>
        <end position="216"/>
    </location>
</feature>
<keyword evidence="12" id="KW-1185">Reference proteome</keyword>
<dbReference type="OrthoDB" id="9808461at2"/>
<dbReference type="GO" id="GO:0044874">
    <property type="term" value="P:lipoprotein localization to outer membrane"/>
    <property type="evidence" value="ECO:0007669"/>
    <property type="project" value="TreeGrafter"/>
</dbReference>
<dbReference type="InterPro" id="IPR025857">
    <property type="entry name" value="MacB_PCD"/>
</dbReference>
<dbReference type="AlphaFoldDB" id="A0A3S7J9R9"/>
<reference evidence="11 12" key="1">
    <citation type="journal article" date="2018" name="Parasitology">
        <title>The reduced genome of Candidatus Kinetoplastibacterium sorsogonicusi, the endosymbiont of Kentomonas sorsogonicus (Trypanosomatidae): loss of the haem-synthesis pathway.</title>
        <authorList>
            <person name="Silva F.M."/>
            <person name="Kostygov A.Y."/>
            <person name="Spodareva V.V."/>
            <person name="Butenko A."/>
            <person name="Tossou R."/>
            <person name="Lukes J."/>
            <person name="Yurchenko V."/>
            <person name="Alves J.M.P."/>
        </authorList>
    </citation>
    <scope>NUCLEOTIDE SEQUENCE [LARGE SCALE GENOMIC DNA]</scope>
    <source>
        <strain evidence="11 12">MF-08</strain>
    </source>
</reference>
<dbReference type="EMBL" id="CP025628">
    <property type="protein sequence ID" value="AWD32411.1"/>
    <property type="molecule type" value="Genomic_DNA"/>
</dbReference>
<evidence type="ECO:0000256" key="5">
    <source>
        <dbReference type="ARBA" id="ARBA00022692"/>
    </source>
</evidence>
<keyword evidence="6 8" id="KW-1133">Transmembrane helix</keyword>
<evidence type="ECO:0000313" key="12">
    <source>
        <dbReference type="Proteomes" id="UP000266796"/>
    </source>
</evidence>
<evidence type="ECO:0000259" key="10">
    <source>
        <dbReference type="Pfam" id="PF12704"/>
    </source>
</evidence>
<dbReference type="RefSeq" id="WP_108673824.1">
    <property type="nucleotide sequence ID" value="NZ_CP025628.1"/>
</dbReference>
<dbReference type="InterPro" id="IPR051447">
    <property type="entry name" value="Lipoprotein-release_system"/>
</dbReference>
<dbReference type="Pfam" id="PF12704">
    <property type="entry name" value="MacB_PCD"/>
    <property type="match status" value="1"/>
</dbReference>
<name>A0A3S7J9R9_9PROT</name>
<keyword evidence="11" id="KW-0449">Lipoprotein</keyword>
<accession>A0A3S7J9R9</accession>